<feature type="region of interest" description="Disordered" evidence="1">
    <location>
        <begin position="1"/>
        <end position="152"/>
    </location>
</feature>
<evidence type="ECO:0000313" key="2">
    <source>
        <dbReference type="EMBL" id="ATZ53452.1"/>
    </source>
</evidence>
<protein>
    <submittedName>
        <fullName evidence="2">Uncharacterized protein</fullName>
    </submittedName>
</protein>
<name>A0A384JSH9_BOTFB</name>
<keyword evidence="3" id="KW-1185">Reference proteome</keyword>
<organism evidence="2 3">
    <name type="scientific">Botryotinia fuckeliana (strain B05.10)</name>
    <name type="common">Noble rot fungus</name>
    <name type="synonym">Botrytis cinerea</name>
    <dbReference type="NCBI Taxonomy" id="332648"/>
    <lineage>
        <taxon>Eukaryota</taxon>
        <taxon>Fungi</taxon>
        <taxon>Dikarya</taxon>
        <taxon>Ascomycota</taxon>
        <taxon>Pezizomycotina</taxon>
        <taxon>Leotiomycetes</taxon>
        <taxon>Helotiales</taxon>
        <taxon>Sclerotiniaceae</taxon>
        <taxon>Botrytis</taxon>
    </lineage>
</organism>
<feature type="compositionally biased region" description="Basic and acidic residues" evidence="1">
    <location>
        <begin position="10"/>
        <end position="33"/>
    </location>
</feature>
<evidence type="ECO:0000256" key="1">
    <source>
        <dbReference type="SAM" id="MobiDB-lite"/>
    </source>
</evidence>
<dbReference type="VEuPathDB" id="FungiDB:Bcin09g03000"/>
<dbReference type="Proteomes" id="UP000001798">
    <property type="component" value="Chromosome 9"/>
</dbReference>
<dbReference type="OrthoDB" id="10404296at2759"/>
<proteinExistence type="predicted"/>
<gene>
    <name evidence="2" type="ORF">BCIN_09g03000</name>
</gene>
<dbReference type="RefSeq" id="XP_001548604.1">
    <property type="nucleotide sequence ID" value="XM_001548554.2"/>
</dbReference>
<dbReference type="AlphaFoldDB" id="A0A384JSH9"/>
<dbReference type="KEGG" id="bfu:BCIN_09g03000"/>
<sequence>MTSRPSPNDKPPDNLDRPHQVARSKISERENRRAVTYPLVHDRHKGNPAKNKVIRVREPSSSISNNNRKVEPDVNDQKQRPDKSKPRRLIASIFGRKKADQTTRNHEGEEMNVENGKAKGKKETGGSKSDKKRIKIPTLGQYIMNEGPGRTR</sequence>
<reference evidence="2 3" key="2">
    <citation type="journal article" date="2012" name="Eukaryot. Cell">
        <title>Genome update of Botrytis cinerea strains B05.10 and T4.</title>
        <authorList>
            <person name="Staats M."/>
            <person name="van Kan J.A."/>
        </authorList>
    </citation>
    <scope>NUCLEOTIDE SEQUENCE [LARGE SCALE GENOMIC DNA]</scope>
    <source>
        <strain evidence="2 3">B05.10</strain>
    </source>
</reference>
<evidence type="ECO:0000313" key="3">
    <source>
        <dbReference type="Proteomes" id="UP000001798"/>
    </source>
</evidence>
<feature type="compositionally biased region" description="Basic and acidic residues" evidence="1">
    <location>
        <begin position="97"/>
        <end position="109"/>
    </location>
</feature>
<accession>A0A384JSH9</accession>
<reference evidence="2 3" key="3">
    <citation type="journal article" date="2017" name="Mol. Plant Pathol.">
        <title>A gapless genome sequence of the fungus Botrytis cinerea.</title>
        <authorList>
            <person name="Van Kan J.A."/>
            <person name="Stassen J.H."/>
            <person name="Mosbach A."/>
            <person name="Van Der Lee T.A."/>
            <person name="Faino L."/>
            <person name="Farmer A.D."/>
            <person name="Papasotiriou D.G."/>
            <person name="Zhou S."/>
            <person name="Seidl M.F."/>
            <person name="Cottam E."/>
            <person name="Edel D."/>
            <person name="Hahn M."/>
            <person name="Schwartz D.C."/>
            <person name="Dietrich R.A."/>
            <person name="Widdison S."/>
            <person name="Scalliet G."/>
        </authorList>
    </citation>
    <scope>NUCLEOTIDE SEQUENCE [LARGE SCALE GENOMIC DNA]</scope>
    <source>
        <strain evidence="2 3">B05.10</strain>
    </source>
</reference>
<feature type="compositionally biased region" description="Basic and acidic residues" evidence="1">
    <location>
        <begin position="68"/>
        <end position="84"/>
    </location>
</feature>
<reference evidence="2 3" key="1">
    <citation type="journal article" date="2011" name="PLoS Genet.">
        <title>Genomic analysis of the necrotrophic fungal pathogens Sclerotinia sclerotiorum and Botrytis cinerea.</title>
        <authorList>
            <person name="Amselem J."/>
            <person name="Cuomo C.A."/>
            <person name="van Kan J.A."/>
            <person name="Viaud M."/>
            <person name="Benito E.P."/>
            <person name="Couloux A."/>
            <person name="Coutinho P.M."/>
            <person name="de Vries R.P."/>
            <person name="Dyer P.S."/>
            <person name="Fillinger S."/>
            <person name="Fournier E."/>
            <person name="Gout L."/>
            <person name="Hahn M."/>
            <person name="Kohn L."/>
            <person name="Lapalu N."/>
            <person name="Plummer K.M."/>
            <person name="Pradier J.M."/>
            <person name="Quevillon E."/>
            <person name="Sharon A."/>
            <person name="Simon A."/>
            <person name="ten Have A."/>
            <person name="Tudzynski B."/>
            <person name="Tudzynski P."/>
            <person name="Wincker P."/>
            <person name="Andrew M."/>
            <person name="Anthouard V."/>
            <person name="Beever R.E."/>
            <person name="Beffa R."/>
            <person name="Benoit I."/>
            <person name="Bouzid O."/>
            <person name="Brault B."/>
            <person name="Chen Z."/>
            <person name="Choquer M."/>
            <person name="Collemare J."/>
            <person name="Cotton P."/>
            <person name="Danchin E.G."/>
            <person name="Da Silva C."/>
            <person name="Gautier A."/>
            <person name="Giraud C."/>
            <person name="Giraud T."/>
            <person name="Gonzalez C."/>
            <person name="Grossetete S."/>
            <person name="Guldener U."/>
            <person name="Henrissat B."/>
            <person name="Howlett B.J."/>
            <person name="Kodira C."/>
            <person name="Kretschmer M."/>
            <person name="Lappartient A."/>
            <person name="Leroch M."/>
            <person name="Levis C."/>
            <person name="Mauceli E."/>
            <person name="Neuveglise C."/>
            <person name="Oeser B."/>
            <person name="Pearson M."/>
            <person name="Poulain J."/>
            <person name="Poussereau N."/>
            <person name="Quesneville H."/>
            <person name="Rascle C."/>
            <person name="Schumacher J."/>
            <person name="Segurens B."/>
            <person name="Sexton A."/>
            <person name="Silva E."/>
            <person name="Sirven C."/>
            <person name="Soanes D.M."/>
            <person name="Talbot N.J."/>
            <person name="Templeton M."/>
            <person name="Yandava C."/>
            <person name="Yarden O."/>
            <person name="Zeng Q."/>
            <person name="Rollins J.A."/>
            <person name="Lebrun M.H."/>
            <person name="Dickman M."/>
        </authorList>
    </citation>
    <scope>NUCLEOTIDE SEQUENCE [LARGE SCALE GENOMIC DNA]</scope>
    <source>
        <strain evidence="2 3">B05.10</strain>
    </source>
</reference>
<dbReference type="EMBL" id="CP009813">
    <property type="protein sequence ID" value="ATZ53452.1"/>
    <property type="molecule type" value="Genomic_DNA"/>
</dbReference>
<dbReference type="GeneID" id="5429073"/>